<evidence type="ECO:0000313" key="2">
    <source>
        <dbReference type="Proteomes" id="UP001524642"/>
    </source>
</evidence>
<accession>A0ABT1WXS8</accession>
<keyword evidence="2" id="KW-1185">Reference proteome</keyword>
<gene>
    <name evidence="1" type="ORF">NRP21_01120</name>
</gene>
<protein>
    <submittedName>
        <fullName evidence="1">Uncharacterized protein</fullName>
    </submittedName>
</protein>
<dbReference type="Proteomes" id="UP001524642">
    <property type="component" value="Unassembled WGS sequence"/>
</dbReference>
<dbReference type="RefSeq" id="WP_257714327.1">
    <property type="nucleotide sequence ID" value="NZ_JANJOU010000001.1"/>
</dbReference>
<dbReference type="EMBL" id="JANJOU010000001">
    <property type="protein sequence ID" value="MCR0980646.1"/>
    <property type="molecule type" value="Genomic_DNA"/>
</dbReference>
<organism evidence="1 2">
    <name type="scientific">Roseomonas populi</name>
    <dbReference type="NCBI Taxonomy" id="3121582"/>
    <lineage>
        <taxon>Bacteria</taxon>
        <taxon>Pseudomonadati</taxon>
        <taxon>Pseudomonadota</taxon>
        <taxon>Alphaproteobacteria</taxon>
        <taxon>Acetobacterales</taxon>
        <taxon>Roseomonadaceae</taxon>
        <taxon>Roseomonas</taxon>
    </lineage>
</organism>
<evidence type="ECO:0000313" key="1">
    <source>
        <dbReference type="EMBL" id="MCR0980646.1"/>
    </source>
</evidence>
<sequence>MRYVTLALLLGLTACAVQDDTIPPVPPLAGQGTRSPVFNAIQGAAMAFANPAALAGRPAEAAIAVSRLEWEAAAIPVERSFFWFSTITGPALTAARYEVRQALGIRQDARPALVMGAMDSAAAALIAGDQQGARGMLSPPTFAPDTLERLANLPRLPQANQATLRAQRDIEFGRTEDWDLP</sequence>
<reference evidence="1 2" key="1">
    <citation type="submission" date="2022-06" db="EMBL/GenBank/DDBJ databases">
        <title>Roseomonas CN29.</title>
        <authorList>
            <person name="Cheng Y."/>
            <person name="He X."/>
        </authorList>
    </citation>
    <scope>NUCLEOTIDE SEQUENCE [LARGE SCALE GENOMIC DNA]</scope>
    <source>
        <strain evidence="1 2">CN29</strain>
    </source>
</reference>
<name>A0ABT1WXS8_9PROT</name>
<proteinExistence type="predicted"/>
<comment type="caution">
    <text evidence="1">The sequence shown here is derived from an EMBL/GenBank/DDBJ whole genome shotgun (WGS) entry which is preliminary data.</text>
</comment>
<dbReference type="PROSITE" id="PS51257">
    <property type="entry name" value="PROKAR_LIPOPROTEIN"/>
    <property type="match status" value="1"/>
</dbReference>